<keyword evidence="1" id="KW-0175">Coiled coil</keyword>
<accession>A0A7S7SJP9</accession>
<dbReference type="InterPro" id="IPR005561">
    <property type="entry name" value="ANTAR"/>
</dbReference>
<keyword evidence="4" id="KW-1185">Reference proteome</keyword>
<sequence length="205" mass="22623">MSELLAPTRTVSNLEESILHEISHIAHNAPAFTWAVEKTQSLLQREAGLKLLLVDLETSSPLARQEVQQFLSAPNQAKLLYTAALKDKGQEIGRIVVGFVDPPLSPEAAQRLAVFLGEQLGSLLGRARLRSRRSSLRQELEQLRARLDDRKILSRAEGILSSRHGLTSAQARDWLESQSRSSGKPASVLAEQLVLLHTRAVRLSA</sequence>
<dbReference type="Proteomes" id="UP000593892">
    <property type="component" value="Chromosome"/>
</dbReference>
<organism evidence="3 4">
    <name type="scientific">Paludibaculum fermentans</name>
    <dbReference type="NCBI Taxonomy" id="1473598"/>
    <lineage>
        <taxon>Bacteria</taxon>
        <taxon>Pseudomonadati</taxon>
        <taxon>Acidobacteriota</taxon>
        <taxon>Terriglobia</taxon>
        <taxon>Bryobacterales</taxon>
        <taxon>Bryobacteraceae</taxon>
        <taxon>Paludibaculum</taxon>
    </lineage>
</organism>
<gene>
    <name evidence="3" type="ORF">IRI77_37210</name>
</gene>
<dbReference type="SUPFAM" id="SSF52172">
    <property type="entry name" value="CheY-like"/>
    <property type="match status" value="1"/>
</dbReference>
<dbReference type="Pfam" id="PF03861">
    <property type="entry name" value="ANTAR"/>
    <property type="match status" value="1"/>
</dbReference>
<dbReference type="PROSITE" id="PS50921">
    <property type="entry name" value="ANTAR"/>
    <property type="match status" value="1"/>
</dbReference>
<reference evidence="3 4" key="1">
    <citation type="submission" date="2020-10" db="EMBL/GenBank/DDBJ databases">
        <title>Complete genome sequence of Paludibaculum fermentans P105T, a facultatively anaerobic acidobacterium capable of dissimilatory Fe(III) reduction.</title>
        <authorList>
            <person name="Dedysh S.N."/>
            <person name="Beletsky A.V."/>
            <person name="Kulichevskaya I.S."/>
            <person name="Mardanov A.V."/>
            <person name="Ravin N.V."/>
        </authorList>
    </citation>
    <scope>NUCLEOTIDE SEQUENCE [LARGE SCALE GENOMIC DNA]</scope>
    <source>
        <strain evidence="3 4">P105</strain>
    </source>
</reference>
<dbReference type="InterPro" id="IPR011006">
    <property type="entry name" value="CheY-like_superfamily"/>
</dbReference>
<name>A0A7S7SJP9_PALFE</name>
<dbReference type="AlphaFoldDB" id="A0A7S7SJP9"/>
<dbReference type="RefSeq" id="WP_194449975.1">
    <property type="nucleotide sequence ID" value="NZ_CP063849.1"/>
</dbReference>
<dbReference type="EMBL" id="CP063849">
    <property type="protein sequence ID" value="QOY88312.1"/>
    <property type="molecule type" value="Genomic_DNA"/>
</dbReference>
<dbReference type="KEGG" id="pfer:IRI77_37210"/>
<evidence type="ECO:0000313" key="3">
    <source>
        <dbReference type="EMBL" id="QOY88312.1"/>
    </source>
</evidence>
<feature type="domain" description="ANTAR" evidence="2">
    <location>
        <begin position="133"/>
        <end position="194"/>
    </location>
</feature>
<evidence type="ECO:0000256" key="1">
    <source>
        <dbReference type="SAM" id="Coils"/>
    </source>
</evidence>
<dbReference type="InterPro" id="IPR036388">
    <property type="entry name" value="WH-like_DNA-bd_sf"/>
</dbReference>
<dbReference type="Gene3D" id="1.10.10.10">
    <property type="entry name" value="Winged helix-like DNA-binding domain superfamily/Winged helix DNA-binding domain"/>
    <property type="match status" value="1"/>
</dbReference>
<dbReference type="GO" id="GO:0003723">
    <property type="term" value="F:RNA binding"/>
    <property type="evidence" value="ECO:0007669"/>
    <property type="project" value="InterPro"/>
</dbReference>
<feature type="coiled-coil region" evidence="1">
    <location>
        <begin position="126"/>
        <end position="153"/>
    </location>
</feature>
<protein>
    <submittedName>
        <fullName evidence="3">ANTAR domain-containing protein</fullName>
    </submittedName>
</protein>
<dbReference type="SMART" id="SM01012">
    <property type="entry name" value="ANTAR"/>
    <property type="match status" value="1"/>
</dbReference>
<evidence type="ECO:0000313" key="4">
    <source>
        <dbReference type="Proteomes" id="UP000593892"/>
    </source>
</evidence>
<evidence type="ECO:0000259" key="2">
    <source>
        <dbReference type="PROSITE" id="PS50921"/>
    </source>
</evidence>
<proteinExistence type="predicted"/>